<dbReference type="RefSeq" id="WP_123043194.1">
    <property type="nucleotide sequence ID" value="NZ_CP033433.1"/>
</dbReference>
<reference evidence="8 9" key="1">
    <citation type="submission" date="2018-10" db="EMBL/GenBank/DDBJ databases">
        <title>Genome Sequence of Cohnella sp.</title>
        <authorList>
            <person name="Srinivasan S."/>
            <person name="Kim M.K."/>
        </authorList>
    </citation>
    <scope>NUCLEOTIDE SEQUENCE [LARGE SCALE GENOMIC DNA]</scope>
    <source>
        <strain evidence="8 9">18JY8-7</strain>
    </source>
</reference>
<organism evidence="8 9">
    <name type="scientific">Cohnella candidum</name>
    <dbReference type="NCBI Taxonomy" id="2674991"/>
    <lineage>
        <taxon>Bacteria</taxon>
        <taxon>Bacillati</taxon>
        <taxon>Bacillota</taxon>
        <taxon>Bacilli</taxon>
        <taxon>Bacillales</taxon>
        <taxon>Paenibacillaceae</taxon>
        <taxon>Cohnella</taxon>
    </lineage>
</organism>
<dbReference type="PANTHER" id="PTHR42789:SF1">
    <property type="entry name" value="D-ISOMER SPECIFIC 2-HYDROXYACID DEHYDROGENASE FAMILY PROTEIN (AFU_ORTHOLOGUE AFUA_6G10090)"/>
    <property type="match status" value="1"/>
</dbReference>
<evidence type="ECO:0000313" key="9">
    <source>
        <dbReference type="Proteomes" id="UP000269097"/>
    </source>
</evidence>
<evidence type="ECO:0000256" key="4">
    <source>
        <dbReference type="ARBA" id="ARBA00023027"/>
    </source>
</evidence>
<dbReference type="InterPro" id="IPR029753">
    <property type="entry name" value="D-isomer_DH_CS"/>
</dbReference>
<keyword evidence="4" id="KW-0520">NAD</keyword>
<dbReference type="InterPro" id="IPR036291">
    <property type="entry name" value="NAD(P)-bd_dom_sf"/>
</dbReference>
<dbReference type="Pfam" id="PF02826">
    <property type="entry name" value="2-Hacid_dh_C"/>
    <property type="match status" value="1"/>
</dbReference>
<dbReference type="InterPro" id="IPR006140">
    <property type="entry name" value="D-isomer_DH_NAD-bd"/>
</dbReference>
<dbReference type="GO" id="GO:0016616">
    <property type="term" value="F:oxidoreductase activity, acting on the CH-OH group of donors, NAD or NADP as acceptor"/>
    <property type="evidence" value="ECO:0007669"/>
    <property type="project" value="InterPro"/>
</dbReference>
<dbReference type="InterPro" id="IPR006139">
    <property type="entry name" value="D-isomer_2_OHA_DH_cat_dom"/>
</dbReference>
<evidence type="ECO:0000259" key="7">
    <source>
        <dbReference type="Pfam" id="PF02826"/>
    </source>
</evidence>
<dbReference type="InterPro" id="IPR050857">
    <property type="entry name" value="D-2-hydroxyacid_DH"/>
</dbReference>
<gene>
    <name evidence="8" type="ORF">EAV92_22730</name>
</gene>
<dbReference type="SUPFAM" id="SSF51735">
    <property type="entry name" value="NAD(P)-binding Rossmann-fold domains"/>
    <property type="match status" value="1"/>
</dbReference>
<dbReference type="PROSITE" id="PS00065">
    <property type="entry name" value="D_2_HYDROXYACID_DH_1"/>
    <property type="match status" value="1"/>
</dbReference>
<evidence type="ECO:0000313" key="8">
    <source>
        <dbReference type="EMBL" id="AYQ75114.1"/>
    </source>
</evidence>
<evidence type="ECO:0000259" key="6">
    <source>
        <dbReference type="Pfam" id="PF00389"/>
    </source>
</evidence>
<keyword evidence="3 5" id="KW-0560">Oxidoreductase</keyword>
<evidence type="ECO:0000256" key="1">
    <source>
        <dbReference type="ARBA" id="ARBA00005854"/>
    </source>
</evidence>
<keyword evidence="9" id="KW-1185">Reference proteome</keyword>
<dbReference type="GO" id="GO:0008652">
    <property type="term" value="P:amino acid biosynthetic process"/>
    <property type="evidence" value="ECO:0007669"/>
    <property type="project" value="UniProtKB-KW"/>
</dbReference>
<comment type="similarity">
    <text evidence="1 5">Belongs to the D-isomer specific 2-hydroxyacid dehydrogenase family.</text>
</comment>
<dbReference type="PROSITE" id="PS00670">
    <property type="entry name" value="D_2_HYDROXYACID_DH_2"/>
    <property type="match status" value="1"/>
</dbReference>
<dbReference type="CDD" id="cd12172">
    <property type="entry name" value="PGDH_like_2"/>
    <property type="match status" value="1"/>
</dbReference>
<sequence length="316" mass="34275">MKVVSTSPTFARYSEEPIRLLEAEGIEVVRIPPQVEGPEFWAAVEDADALIVAYTPINEDLLKRVPRLKIVCKHGVGVDNIDLEATRKRGVWVTNVPDGNTTAVADFTFSLMLALARRVEETSRRTKAGEWPQVVGGEVGGKTLGVVGLGRIGKEVVRRAGGFGMNVLAFDPYPDHGFARENGVSFKALEELLRHSDFISLHMPLTDTTRHLIGAAELGVMKPSSCLINASRGGLVDEIALYDALKEGRLAGAALDVFEHEPAREHSLFSLDNFIATPHAAGYTREAITNVGIACARNVSDVLVRGLRPRSVVNGM</sequence>
<dbReference type="FunFam" id="3.40.50.720:FF:000203">
    <property type="entry name" value="D-3-phosphoglycerate dehydrogenase (SerA)"/>
    <property type="match status" value="1"/>
</dbReference>
<dbReference type="EMBL" id="CP033433">
    <property type="protein sequence ID" value="AYQ75114.1"/>
    <property type="molecule type" value="Genomic_DNA"/>
</dbReference>
<name>A0A3G3K3L8_9BACL</name>
<dbReference type="PROSITE" id="PS00671">
    <property type="entry name" value="D_2_HYDROXYACID_DH_3"/>
    <property type="match status" value="1"/>
</dbReference>
<feature type="domain" description="D-isomer specific 2-hydroxyacid dehydrogenase catalytic" evidence="6">
    <location>
        <begin position="14"/>
        <end position="314"/>
    </location>
</feature>
<dbReference type="Proteomes" id="UP000269097">
    <property type="component" value="Chromosome"/>
</dbReference>
<dbReference type="InterPro" id="IPR029752">
    <property type="entry name" value="D-isomer_DH_CS1"/>
</dbReference>
<feature type="domain" description="D-isomer specific 2-hydroxyacid dehydrogenase NAD-binding" evidence="7">
    <location>
        <begin position="109"/>
        <end position="281"/>
    </location>
</feature>
<dbReference type="Pfam" id="PF00389">
    <property type="entry name" value="2-Hacid_dh"/>
    <property type="match status" value="1"/>
</dbReference>
<evidence type="ECO:0000256" key="5">
    <source>
        <dbReference type="RuleBase" id="RU003719"/>
    </source>
</evidence>
<dbReference type="PANTHER" id="PTHR42789">
    <property type="entry name" value="D-ISOMER SPECIFIC 2-HYDROXYACID DEHYDROGENASE FAMILY PROTEIN (AFU_ORTHOLOGUE AFUA_6G10090)"/>
    <property type="match status" value="1"/>
</dbReference>
<proteinExistence type="inferred from homology"/>
<dbReference type="Gene3D" id="3.40.50.720">
    <property type="entry name" value="NAD(P)-binding Rossmann-like Domain"/>
    <property type="match status" value="2"/>
</dbReference>
<dbReference type="AlphaFoldDB" id="A0A3G3K3L8"/>
<protein>
    <submittedName>
        <fullName evidence="8">Hydroxyacid dehydrogenase</fullName>
    </submittedName>
</protein>
<dbReference type="KEGG" id="coh:EAV92_22730"/>
<dbReference type="SUPFAM" id="SSF52283">
    <property type="entry name" value="Formate/glycerate dehydrogenase catalytic domain-like"/>
    <property type="match status" value="1"/>
</dbReference>
<dbReference type="GO" id="GO:0051287">
    <property type="term" value="F:NAD binding"/>
    <property type="evidence" value="ECO:0007669"/>
    <property type="project" value="InterPro"/>
</dbReference>
<evidence type="ECO:0000256" key="2">
    <source>
        <dbReference type="ARBA" id="ARBA00022605"/>
    </source>
</evidence>
<evidence type="ECO:0000256" key="3">
    <source>
        <dbReference type="ARBA" id="ARBA00023002"/>
    </source>
</evidence>
<keyword evidence="2" id="KW-0028">Amino-acid biosynthesis</keyword>
<accession>A0A3G3K3L8</accession>